<comment type="caution">
    <text evidence="1">The sequence shown here is derived from an EMBL/GenBank/DDBJ whole genome shotgun (WGS) entry which is preliminary data.</text>
</comment>
<reference evidence="1 2" key="1">
    <citation type="submission" date="2020-08" db="EMBL/GenBank/DDBJ databases">
        <title>Functional genomics of gut bacteria from endangered species of beetles.</title>
        <authorList>
            <person name="Carlos-Shanley C."/>
        </authorList>
    </citation>
    <scope>NUCLEOTIDE SEQUENCE [LARGE SCALE GENOMIC DNA]</scope>
    <source>
        <strain evidence="1 2">S00179</strain>
    </source>
</reference>
<organism evidence="1 2">
    <name type="scientific">Pseudomonas nitroreducens</name>
    <dbReference type="NCBI Taxonomy" id="46680"/>
    <lineage>
        <taxon>Bacteria</taxon>
        <taxon>Pseudomonadati</taxon>
        <taxon>Pseudomonadota</taxon>
        <taxon>Gammaproteobacteria</taxon>
        <taxon>Pseudomonadales</taxon>
        <taxon>Pseudomonadaceae</taxon>
        <taxon>Pseudomonas</taxon>
    </lineage>
</organism>
<name>A0A7W7P295_PSENT</name>
<dbReference type="RefSeq" id="WP_184592751.1">
    <property type="nucleotide sequence ID" value="NZ_JACHLI010000018.1"/>
</dbReference>
<evidence type="ECO:0000313" key="2">
    <source>
        <dbReference type="Proteomes" id="UP000566995"/>
    </source>
</evidence>
<dbReference type="Proteomes" id="UP000566995">
    <property type="component" value="Unassembled WGS sequence"/>
</dbReference>
<gene>
    <name evidence="1" type="ORF">HNP46_004237</name>
</gene>
<proteinExistence type="predicted"/>
<sequence length="212" mass="23942">MLTIFNESCPHCQAKPLVLEQVSYLRHQNKTLCRADCCSKVLEREGEMQDERYALPAWLHDPEEAYCPCCHATPYRYRVLRQFPQDNLEFAEAECCRRTVVNALVNTVLVASRPAGEKLVSEYLFRVEVDISPVPGIVELDNARPQSRWTEVCCEGFLYYVQLKPKFTDNSAIGIPNGLSMHGQFSTAYAAHQNADVIDSYFDGLAKVLAGS</sequence>
<protein>
    <submittedName>
        <fullName evidence="1">Uncharacterized protein</fullName>
    </submittedName>
</protein>
<evidence type="ECO:0000313" key="1">
    <source>
        <dbReference type="EMBL" id="MBB4865356.1"/>
    </source>
</evidence>
<accession>A0A7W7P295</accession>
<dbReference type="AlphaFoldDB" id="A0A7W7P295"/>
<dbReference type="EMBL" id="JACHLI010000018">
    <property type="protein sequence ID" value="MBB4865356.1"/>
    <property type="molecule type" value="Genomic_DNA"/>
</dbReference>